<gene>
    <name evidence="3" type="ORF">AAE3_LOCUS6516</name>
</gene>
<dbReference type="PROSITE" id="PS51304">
    <property type="entry name" value="GALECTIN"/>
    <property type="match status" value="1"/>
</dbReference>
<organism evidence="3 4">
    <name type="scientific">Cyclocybe aegerita</name>
    <name type="common">Black poplar mushroom</name>
    <name type="synonym">Agrocybe aegerita</name>
    <dbReference type="NCBI Taxonomy" id="1973307"/>
    <lineage>
        <taxon>Eukaryota</taxon>
        <taxon>Fungi</taxon>
        <taxon>Dikarya</taxon>
        <taxon>Basidiomycota</taxon>
        <taxon>Agaricomycotina</taxon>
        <taxon>Agaricomycetes</taxon>
        <taxon>Agaricomycetidae</taxon>
        <taxon>Agaricales</taxon>
        <taxon>Agaricineae</taxon>
        <taxon>Bolbitiaceae</taxon>
        <taxon>Cyclocybe</taxon>
    </lineage>
</organism>
<dbReference type="InterPro" id="IPR001079">
    <property type="entry name" value="Galectin_CRD"/>
</dbReference>
<evidence type="ECO:0000313" key="4">
    <source>
        <dbReference type="Proteomes" id="UP000467700"/>
    </source>
</evidence>
<protein>
    <recommendedName>
        <fullName evidence="1">Galectin</fullName>
    </recommendedName>
</protein>
<dbReference type="Gene3D" id="2.60.120.200">
    <property type="match status" value="1"/>
</dbReference>
<dbReference type="GO" id="GO:0030246">
    <property type="term" value="F:carbohydrate binding"/>
    <property type="evidence" value="ECO:0007669"/>
    <property type="project" value="UniProtKB-UniRule"/>
</dbReference>
<feature type="domain" description="Galectin" evidence="2">
    <location>
        <begin position="16"/>
        <end position="159"/>
    </location>
</feature>
<dbReference type="Pfam" id="PF00337">
    <property type="entry name" value="Gal-bind_lectin"/>
    <property type="match status" value="1"/>
</dbReference>
<proteinExistence type="predicted"/>
<dbReference type="SMART" id="SM00276">
    <property type="entry name" value="GLECT"/>
    <property type="match status" value="1"/>
</dbReference>
<keyword evidence="4" id="KW-1185">Reference proteome</keyword>
<sequence>MSTTSVVHIYSISAGSSVDLAASATTGDIVTFISSALNLNVSAGSPNNSSLNLLAENGAYLLHIAFRLGENVIVFNSRQPDAPWLVEQRVSNVANQFTGLDGKAMVTVFDHGDKYQVVINETTVIQYVKQITSPTKTLSYQGGEGTSIFSPEIEAVTYTSLAANLPTSLG</sequence>
<evidence type="ECO:0000313" key="3">
    <source>
        <dbReference type="EMBL" id="CAA7264390.1"/>
    </source>
</evidence>
<dbReference type="InterPro" id="IPR013320">
    <property type="entry name" value="ConA-like_dom_sf"/>
</dbReference>
<dbReference type="Proteomes" id="UP000467700">
    <property type="component" value="Unassembled WGS sequence"/>
</dbReference>
<evidence type="ECO:0000256" key="1">
    <source>
        <dbReference type="RuleBase" id="RU102079"/>
    </source>
</evidence>
<evidence type="ECO:0000259" key="2">
    <source>
        <dbReference type="PROSITE" id="PS51304"/>
    </source>
</evidence>
<name>A0A8S0WBT6_CYCAE</name>
<dbReference type="EMBL" id="CACVBS010000044">
    <property type="protein sequence ID" value="CAA7264390.1"/>
    <property type="molecule type" value="Genomic_DNA"/>
</dbReference>
<reference evidence="3 4" key="1">
    <citation type="submission" date="2020-01" db="EMBL/GenBank/DDBJ databases">
        <authorList>
            <person name="Gupta K D."/>
        </authorList>
    </citation>
    <scope>NUCLEOTIDE SEQUENCE [LARGE SCALE GENOMIC DNA]</scope>
</reference>
<comment type="caution">
    <text evidence="3">The sequence shown here is derived from an EMBL/GenBank/DDBJ whole genome shotgun (WGS) entry which is preliminary data.</text>
</comment>
<dbReference type="OrthoDB" id="3018764at2759"/>
<dbReference type="SUPFAM" id="SSF49899">
    <property type="entry name" value="Concanavalin A-like lectins/glucanases"/>
    <property type="match status" value="1"/>
</dbReference>
<dbReference type="FunFam" id="2.60.120.200:FF:000388">
    <property type="entry name" value="Anti-tumor lectin"/>
    <property type="match status" value="1"/>
</dbReference>
<keyword evidence="1" id="KW-0430">Lectin</keyword>
<dbReference type="AlphaFoldDB" id="A0A8S0WBT6"/>
<accession>A0A8S0WBT6</accession>